<gene>
    <name evidence="1" type="ORF">CFOLD11_05490</name>
</gene>
<dbReference type="Proteomes" id="UP001057868">
    <property type="component" value="Unassembled WGS sequence"/>
</dbReference>
<dbReference type="RefSeq" id="WP_261850778.1">
    <property type="nucleotide sequence ID" value="NZ_BQXY01000001.1"/>
</dbReference>
<keyword evidence="2" id="KW-1185">Reference proteome</keyword>
<reference evidence="1" key="1">
    <citation type="journal article" date="2023" name="Int. J. Syst. Evol. Microbiol.">
        <title>&lt;i&gt;Clostridium folliculivorans&lt;/i&gt; sp. nov., isolated from soil samples of an organic paddy in Japan.</title>
        <authorList>
            <person name="Tazawa J."/>
            <person name="Kobayashi H."/>
            <person name="Tanizawa Y."/>
            <person name="Uchino A."/>
            <person name="Tanaka F."/>
            <person name="Urashima Y."/>
            <person name="Miura S."/>
            <person name="Sakamoto M."/>
            <person name="Ohkuma M."/>
            <person name="Tohno M."/>
        </authorList>
    </citation>
    <scope>NUCLEOTIDE SEQUENCE</scope>
    <source>
        <strain evidence="1">D1-1</strain>
    </source>
</reference>
<accession>A0A9W5XZB8</accession>
<name>A0A9W5XZB8_9CLOT</name>
<evidence type="ECO:0000313" key="1">
    <source>
        <dbReference type="EMBL" id="GKU23723.1"/>
    </source>
</evidence>
<comment type="caution">
    <text evidence="1">The sequence shown here is derived from an EMBL/GenBank/DDBJ whole genome shotgun (WGS) entry which is preliminary data.</text>
</comment>
<evidence type="ECO:0000313" key="2">
    <source>
        <dbReference type="Proteomes" id="UP001057868"/>
    </source>
</evidence>
<sequence>MDYLNNVEKSVKEICNDCCHNGTDKCNYRMCNIGFVEYVAKKSKDNSIYATPDGENLIPKNDFKYYDEKVIASSIANTCRLCKNCNENHNESCVISLIRRSLEYTKLENKVVYPGNVIMYLAGVSKQKPEFAELIKEEYMRIG</sequence>
<dbReference type="EMBL" id="BQXY01000001">
    <property type="protein sequence ID" value="GKU23723.1"/>
    <property type="molecule type" value="Genomic_DNA"/>
</dbReference>
<proteinExistence type="predicted"/>
<protein>
    <submittedName>
        <fullName evidence="1">Uncharacterized protein</fullName>
    </submittedName>
</protein>
<organism evidence="1 2">
    <name type="scientific">Clostridium folliculivorans</name>
    <dbReference type="NCBI Taxonomy" id="2886038"/>
    <lineage>
        <taxon>Bacteria</taxon>
        <taxon>Bacillati</taxon>
        <taxon>Bacillota</taxon>
        <taxon>Clostridia</taxon>
        <taxon>Eubacteriales</taxon>
        <taxon>Clostridiaceae</taxon>
        <taxon>Clostridium</taxon>
    </lineage>
</organism>
<dbReference type="AlphaFoldDB" id="A0A9W5XZB8"/>